<dbReference type="InterPro" id="IPR021833">
    <property type="entry name" value="DUF3425"/>
</dbReference>
<organism evidence="2 3">
    <name type="scientific">Thelonectria olida</name>
    <dbReference type="NCBI Taxonomy" id="1576542"/>
    <lineage>
        <taxon>Eukaryota</taxon>
        <taxon>Fungi</taxon>
        <taxon>Dikarya</taxon>
        <taxon>Ascomycota</taxon>
        <taxon>Pezizomycotina</taxon>
        <taxon>Sordariomycetes</taxon>
        <taxon>Hypocreomycetidae</taxon>
        <taxon>Hypocreales</taxon>
        <taxon>Nectriaceae</taxon>
        <taxon>Thelonectria</taxon>
    </lineage>
</organism>
<dbReference type="EMBL" id="JAGPYM010000029">
    <property type="protein sequence ID" value="KAH6879523.1"/>
    <property type="molecule type" value="Genomic_DNA"/>
</dbReference>
<dbReference type="Pfam" id="PF11905">
    <property type="entry name" value="DUF3425"/>
    <property type="match status" value="1"/>
</dbReference>
<reference evidence="2 3" key="1">
    <citation type="journal article" date="2021" name="Nat. Commun.">
        <title>Genetic determinants of endophytism in the Arabidopsis root mycobiome.</title>
        <authorList>
            <person name="Mesny F."/>
            <person name="Miyauchi S."/>
            <person name="Thiergart T."/>
            <person name="Pickel B."/>
            <person name="Atanasova L."/>
            <person name="Karlsson M."/>
            <person name="Huettel B."/>
            <person name="Barry K.W."/>
            <person name="Haridas S."/>
            <person name="Chen C."/>
            <person name="Bauer D."/>
            <person name="Andreopoulos W."/>
            <person name="Pangilinan J."/>
            <person name="LaButti K."/>
            <person name="Riley R."/>
            <person name="Lipzen A."/>
            <person name="Clum A."/>
            <person name="Drula E."/>
            <person name="Henrissat B."/>
            <person name="Kohler A."/>
            <person name="Grigoriev I.V."/>
            <person name="Martin F.M."/>
            <person name="Hacquard S."/>
        </authorList>
    </citation>
    <scope>NUCLEOTIDE SEQUENCE [LARGE SCALE GENOMIC DNA]</scope>
    <source>
        <strain evidence="2 3">MPI-CAGE-CH-0241</strain>
    </source>
</reference>
<evidence type="ECO:0000313" key="3">
    <source>
        <dbReference type="Proteomes" id="UP000777438"/>
    </source>
</evidence>
<keyword evidence="3" id="KW-1185">Reference proteome</keyword>
<evidence type="ECO:0008006" key="4">
    <source>
        <dbReference type="Google" id="ProtNLM"/>
    </source>
</evidence>
<feature type="region of interest" description="Disordered" evidence="1">
    <location>
        <begin position="1"/>
        <end position="25"/>
    </location>
</feature>
<proteinExistence type="predicted"/>
<evidence type="ECO:0000256" key="1">
    <source>
        <dbReference type="SAM" id="MobiDB-lite"/>
    </source>
</evidence>
<dbReference type="PANTHER" id="PTHR37012">
    <property type="entry name" value="B-ZIP TRANSCRIPTION FACTOR (EUROFUNG)-RELATED"/>
    <property type="match status" value="1"/>
</dbReference>
<protein>
    <recommendedName>
        <fullName evidence="4">BZIP transcription factor</fullName>
    </recommendedName>
</protein>
<dbReference type="Proteomes" id="UP000777438">
    <property type="component" value="Unassembled WGS sequence"/>
</dbReference>
<dbReference type="AlphaFoldDB" id="A0A9P8VUD7"/>
<dbReference type="OrthoDB" id="5086080at2759"/>
<gene>
    <name evidence="2" type="ORF">B0T10DRAFT_496549</name>
</gene>
<dbReference type="CDD" id="cd14688">
    <property type="entry name" value="bZIP_YAP"/>
    <property type="match status" value="1"/>
</dbReference>
<dbReference type="PANTHER" id="PTHR37012:SF7">
    <property type="entry name" value="B-ZIP TRANSCRIPTION FACTOR (EUROFUNG)-RELATED"/>
    <property type="match status" value="1"/>
</dbReference>
<comment type="caution">
    <text evidence="2">The sequence shown here is derived from an EMBL/GenBank/DDBJ whole genome shotgun (WGS) entry which is preliminary data.</text>
</comment>
<accession>A0A9P8VUD7</accession>
<name>A0A9P8VUD7_9HYPO</name>
<sequence length="448" mass="50706">MATHPRTQKTGSSIAASDGKSSAMDLRRMRKRELDRKAQRVARDRTKHRIAHLEGLVEELRQQDGRDSIYSLAQRLNQAEHQRDCSRRVLESIISTASKHLTEAADATETGAKQLDYAPASGSTTGQTPLIAEESEHAIQSDSHHDAPAAATAYRGLAQGTLCASETVPDQLLLNDAQTEFNSIDSFLSALNNDAFVSEGDSTSLALFSAPDLFCADLEMPPLSSKDCSCNSTFPRFRALFDGTTVHANIWRAANDILSTATAPKICSRSEDTLIRAILFGWASQDVQNIDHHWRAVRYIDEIGFSSCCQTERLAILWMVHLRLEFITSPSSNSSPNLPMWYLTPTQKKDDPPAVNYLTWPGVRQRFLEFPHLYCQNLFWYLFKDHFRIDWPFEFRDCYAWNVQEGQFCLSPNFKKTLYKVDAWRMEPPFFEHFPELMNHIPVACSSS</sequence>
<evidence type="ECO:0000313" key="2">
    <source>
        <dbReference type="EMBL" id="KAH6879523.1"/>
    </source>
</evidence>